<dbReference type="Proteomes" id="UP001231189">
    <property type="component" value="Unassembled WGS sequence"/>
</dbReference>
<comment type="caution">
    <text evidence="11">The sequence shown here is derived from an EMBL/GenBank/DDBJ whole genome shotgun (WGS) entry which is preliminary data.</text>
</comment>
<evidence type="ECO:0000313" key="12">
    <source>
        <dbReference type="Proteomes" id="UP001231189"/>
    </source>
</evidence>
<proteinExistence type="inferred from homology"/>
<feature type="compositionally biased region" description="Pro residues" evidence="10">
    <location>
        <begin position="175"/>
        <end position="185"/>
    </location>
</feature>
<evidence type="ECO:0000256" key="5">
    <source>
        <dbReference type="ARBA" id="ARBA00022618"/>
    </source>
</evidence>
<comment type="subcellular location">
    <subcellularLocation>
        <location evidence="1">Nucleus</location>
    </subcellularLocation>
</comment>
<gene>
    <name evidence="11" type="ORF">QYE76_039662</name>
</gene>
<dbReference type="EMBL" id="JAUUTY010000002">
    <property type="protein sequence ID" value="KAK1678814.1"/>
    <property type="molecule type" value="Genomic_DNA"/>
</dbReference>
<dbReference type="InterPro" id="IPR008401">
    <property type="entry name" value="Apc13"/>
</dbReference>
<evidence type="ECO:0000313" key="11">
    <source>
        <dbReference type="EMBL" id="KAK1678814.1"/>
    </source>
</evidence>
<evidence type="ECO:0000256" key="2">
    <source>
        <dbReference type="ARBA" id="ARBA00004906"/>
    </source>
</evidence>
<feature type="compositionally biased region" description="Pro residues" evidence="10">
    <location>
        <begin position="149"/>
        <end position="165"/>
    </location>
</feature>
<evidence type="ECO:0000256" key="8">
    <source>
        <dbReference type="ARBA" id="ARBA00023242"/>
    </source>
</evidence>
<name>A0AAD8WSD8_LOLMU</name>
<dbReference type="AlphaFoldDB" id="A0AAD8WSD8"/>
<feature type="region of interest" description="Disordered" evidence="10">
    <location>
        <begin position="33"/>
        <end position="70"/>
    </location>
</feature>
<accession>A0AAD8WSD8</accession>
<keyword evidence="5" id="KW-0132">Cell division</keyword>
<dbReference type="GO" id="GO:0051301">
    <property type="term" value="P:cell division"/>
    <property type="evidence" value="ECO:0007669"/>
    <property type="project" value="UniProtKB-KW"/>
</dbReference>
<evidence type="ECO:0000256" key="3">
    <source>
        <dbReference type="ARBA" id="ARBA00006940"/>
    </source>
</evidence>
<evidence type="ECO:0000256" key="7">
    <source>
        <dbReference type="ARBA" id="ARBA00022786"/>
    </source>
</evidence>
<feature type="compositionally biased region" description="Pro residues" evidence="10">
    <location>
        <begin position="225"/>
        <end position="237"/>
    </location>
</feature>
<dbReference type="PANTHER" id="PTHR28672">
    <property type="entry name" value="ANAPHASE-PROMOTING COMPLEX SUBUNIT 13"/>
    <property type="match status" value="1"/>
</dbReference>
<dbReference type="PANTHER" id="PTHR28672:SF1">
    <property type="entry name" value="ANAPHASE-PROMOTING COMPLEX SUBUNIT 13"/>
    <property type="match status" value="1"/>
</dbReference>
<dbReference type="GO" id="GO:0070979">
    <property type="term" value="P:protein K11-linked ubiquitination"/>
    <property type="evidence" value="ECO:0007669"/>
    <property type="project" value="TreeGrafter"/>
</dbReference>
<evidence type="ECO:0000256" key="4">
    <source>
        <dbReference type="ARBA" id="ARBA00013935"/>
    </source>
</evidence>
<evidence type="ECO:0000256" key="6">
    <source>
        <dbReference type="ARBA" id="ARBA00022776"/>
    </source>
</evidence>
<feature type="compositionally biased region" description="Basic residues" evidence="10">
    <location>
        <begin position="239"/>
        <end position="253"/>
    </location>
</feature>
<keyword evidence="12" id="KW-1185">Reference proteome</keyword>
<keyword evidence="6" id="KW-0498">Mitosis</keyword>
<dbReference type="GO" id="GO:0005680">
    <property type="term" value="C:anaphase-promoting complex"/>
    <property type="evidence" value="ECO:0007669"/>
    <property type="project" value="InterPro"/>
</dbReference>
<evidence type="ECO:0000256" key="10">
    <source>
        <dbReference type="SAM" id="MobiDB-lite"/>
    </source>
</evidence>
<sequence length="253" mass="26992">MGGLEQDLSLGILIDIVDEQWMRDTLPADDIPVPPAMAVKTEDAEEPAPASTISPPSFSPLPLAQSTTSRDQFEIDFDLNPDIKAPLCRRPSFAQVTPPAAMRREGKHGEVILAALPGAHDETANSVTTRPEELGVARLPVPESAPRRQIPPPPPRPPKPPPPQPGRSDPAAQAQPPPAARPPVAPSLSRRSPLPAGPPVAPSSSRRSPPPHLAKLLDPLWLHPPCTPRSTPPPSPIPHGRRRGITQKGTHRG</sequence>
<protein>
    <recommendedName>
        <fullName evidence="4">Anaphase-promoting complex subunit 13</fullName>
    </recommendedName>
</protein>
<comment type="pathway">
    <text evidence="2">Protein modification; protein ubiquitination.</text>
</comment>
<evidence type="ECO:0000256" key="1">
    <source>
        <dbReference type="ARBA" id="ARBA00004123"/>
    </source>
</evidence>
<feature type="region of interest" description="Disordered" evidence="10">
    <location>
        <begin position="116"/>
        <end position="253"/>
    </location>
</feature>
<comment type="similarity">
    <text evidence="3">Belongs to the APC13 family.</text>
</comment>
<keyword evidence="8" id="KW-0539">Nucleus</keyword>
<reference evidence="11" key="1">
    <citation type="submission" date="2023-07" db="EMBL/GenBank/DDBJ databases">
        <title>A chromosome-level genome assembly of Lolium multiflorum.</title>
        <authorList>
            <person name="Chen Y."/>
            <person name="Copetti D."/>
            <person name="Kolliker R."/>
            <person name="Studer B."/>
        </authorList>
    </citation>
    <scope>NUCLEOTIDE SEQUENCE</scope>
    <source>
        <strain evidence="11">02402/16</strain>
        <tissue evidence="11">Leaf</tissue>
    </source>
</reference>
<organism evidence="11 12">
    <name type="scientific">Lolium multiflorum</name>
    <name type="common">Italian ryegrass</name>
    <name type="synonym">Lolium perenne subsp. multiflorum</name>
    <dbReference type="NCBI Taxonomy" id="4521"/>
    <lineage>
        <taxon>Eukaryota</taxon>
        <taxon>Viridiplantae</taxon>
        <taxon>Streptophyta</taxon>
        <taxon>Embryophyta</taxon>
        <taxon>Tracheophyta</taxon>
        <taxon>Spermatophyta</taxon>
        <taxon>Magnoliopsida</taxon>
        <taxon>Liliopsida</taxon>
        <taxon>Poales</taxon>
        <taxon>Poaceae</taxon>
        <taxon>BOP clade</taxon>
        <taxon>Pooideae</taxon>
        <taxon>Poodae</taxon>
        <taxon>Poeae</taxon>
        <taxon>Poeae Chloroplast Group 2 (Poeae type)</taxon>
        <taxon>Loliodinae</taxon>
        <taxon>Loliinae</taxon>
        <taxon>Lolium</taxon>
    </lineage>
</organism>
<evidence type="ECO:0000256" key="9">
    <source>
        <dbReference type="ARBA" id="ARBA00023306"/>
    </source>
</evidence>
<keyword evidence="7" id="KW-0833">Ubl conjugation pathway</keyword>
<keyword evidence="9" id="KW-0131">Cell cycle</keyword>